<dbReference type="RefSeq" id="WP_341674094.1">
    <property type="nucleotide sequence ID" value="NZ_JBBYHV010000002.1"/>
</dbReference>
<dbReference type="InterPro" id="IPR050194">
    <property type="entry name" value="Glycosyltransferase_grp1"/>
</dbReference>
<dbReference type="GO" id="GO:0016757">
    <property type="term" value="F:glycosyltransferase activity"/>
    <property type="evidence" value="ECO:0007669"/>
    <property type="project" value="UniProtKB-KW"/>
</dbReference>
<protein>
    <submittedName>
        <fullName evidence="3">Glycosyltransferase family 4 protein</fullName>
        <ecNumber evidence="3">2.4.-.-</ecNumber>
    </submittedName>
</protein>
<dbReference type="EMBL" id="JBBYHV010000002">
    <property type="protein sequence ID" value="MEL1251544.1"/>
    <property type="molecule type" value="Genomic_DNA"/>
</dbReference>
<feature type="domain" description="Glycosyl transferase family 1" evidence="1">
    <location>
        <begin position="188"/>
        <end position="340"/>
    </location>
</feature>
<gene>
    <name evidence="3" type="ORF">AAEO60_12780</name>
</gene>
<dbReference type="PANTHER" id="PTHR45947">
    <property type="entry name" value="SULFOQUINOVOSYL TRANSFERASE SQD2"/>
    <property type="match status" value="1"/>
</dbReference>
<dbReference type="PANTHER" id="PTHR45947:SF3">
    <property type="entry name" value="SULFOQUINOVOSYL TRANSFERASE SQD2"/>
    <property type="match status" value="1"/>
</dbReference>
<organism evidence="3 4">
    <name type="scientific">Aurantiacibacter gilvus</name>
    <dbReference type="NCBI Taxonomy" id="3139141"/>
    <lineage>
        <taxon>Bacteria</taxon>
        <taxon>Pseudomonadati</taxon>
        <taxon>Pseudomonadota</taxon>
        <taxon>Alphaproteobacteria</taxon>
        <taxon>Sphingomonadales</taxon>
        <taxon>Erythrobacteraceae</taxon>
        <taxon>Aurantiacibacter</taxon>
    </lineage>
</organism>
<keyword evidence="4" id="KW-1185">Reference proteome</keyword>
<dbReference type="InterPro" id="IPR028098">
    <property type="entry name" value="Glyco_trans_4-like_N"/>
</dbReference>
<dbReference type="Pfam" id="PF00534">
    <property type="entry name" value="Glycos_transf_1"/>
    <property type="match status" value="1"/>
</dbReference>
<name>A0ABU9IHP5_9SPHN</name>
<dbReference type="Proteomes" id="UP001497045">
    <property type="component" value="Unassembled WGS sequence"/>
</dbReference>
<keyword evidence="3" id="KW-0808">Transferase</keyword>
<dbReference type="Gene3D" id="3.40.50.2000">
    <property type="entry name" value="Glycogen Phosphorylase B"/>
    <property type="match status" value="2"/>
</dbReference>
<dbReference type="SUPFAM" id="SSF53756">
    <property type="entry name" value="UDP-Glycosyltransferase/glycogen phosphorylase"/>
    <property type="match status" value="1"/>
</dbReference>
<dbReference type="InterPro" id="IPR001296">
    <property type="entry name" value="Glyco_trans_1"/>
</dbReference>
<comment type="caution">
    <text evidence="3">The sequence shown here is derived from an EMBL/GenBank/DDBJ whole genome shotgun (WGS) entry which is preliminary data.</text>
</comment>
<evidence type="ECO:0000259" key="1">
    <source>
        <dbReference type="Pfam" id="PF00534"/>
    </source>
</evidence>
<evidence type="ECO:0000313" key="4">
    <source>
        <dbReference type="Proteomes" id="UP001497045"/>
    </source>
</evidence>
<feature type="domain" description="Glycosyltransferase subfamily 4-like N-terminal" evidence="2">
    <location>
        <begin position="15"/>
        <end position="175"/>
    </location>
</feature>
<reference evidence="3 4" key="1">
    <citation type="submission" date="2024-04" db="EMBL/GenBank/DDBJ databases">
        <title>Aurantiacibacter sp. DGU6 16S ribosomal RNA gene Genome sequencing and assembly.</title>
        <authorList>
            <person name="Park S."/>
        </authorList>
    </citation>
    <scope>NUCLEOTIDE SEQUENCE [LARGE SCALE GENOMIC DNA]</scope>
    <source>
        <strain evidence="3 4">DGU6</strain>
    </source>
</reference>
<dbReference type="Pfam" id="PF13439">
    <property type="entry name" value="Glyco_transf_4"/>
    <property type="match status" value="1"/>
</dbReference>
<sequence>MKLLFAIKGLVVSGGGAERVFVDVVNALRGRGHDVQVATFDSPGKPFFYSLDPATPVHSLAQSGPAQPTRLAELPGIMRKSRQLVRQERPDAVVAFMHSTFVPVGLGVLGTGVPFVASEHTDDIHYRTRRLQRWLRDAVFARSDAITIPTEASRQDQPERWQKRMYAIPNAIDFEALGALAANRRPGQVVLSVGRLMAEKDYRTLIQAFAQVAGEFPDWRLRIAGDGHLREQVEAEIARSGVSERIELPGYVRDIPAEYARAAIFASSSINESFGLVTAEALASGCPAIGFADCIGTAQLIEDGTNGLLVEPGADRVQSLANALRKLMADQALRERLGGAGPVSVAQYSLSSITDKWETMLENVCKRARA</sequence>
<keyword evidence="3" id="KW-0328">Glycosyltransferase</keyword>
<evidence type="ECO:0000259" key="2">
    <source>
        <dbReference type="Pfam" id="PF13439"/>
    </source>
</evidence>
<dbReference type="EC" id="2.4.-.-" evidence="3"/>
<dbReference type="CDD" id="cd03820">
    <property type="entry name" value="GT4_AmsD-like"/>
    <property type="match status" value="1"/>
</dbReference>
<accession>A0ABU9IHP5</accession>
<evidence type="ECO:0000313" key="3">
    <source>
        <dbReference type="EMBL" id="MEL1251544.1"/>
    </source>
</evidence>
<proteinExistence type="predicted"/>